<feature type="domain" description="TonB-dependent receptor plug" evidence="12">
    <location>
        <begin position="55"/>
        <end position="173"/>
    </location>
</feature>
<evidence type="ECO:0000256" key="5">
    <source>
        <dbReference type="ARBA" id="ARBA00023077"/>
    </source>
</evidence>
<dbReference type="EMBL" id="JBHTJG010000004">
    <property type="protein sequence ID" value="MFD0946676.1"/>
    <property type="molecule type" value="Genomic_DNA"/>
</dbReference>
<dbReference type="Pfam" id="PF00593">
    <property type="entry name" value="TonB_dep_Rec_b-barrel"/>
    <property type="match status" value="1"/>
</dbReference>
<evidence type="ECO:0000256" key="1">
    <source>
        <dbReference type="ARBA" id="ARBA00004571"/>
    </source>
</evidence>
<dbReference type="Gene3D" id="2.40.170.20">
    <property type="entry name" value="TonB-dependent receptor, beta-barrel domain"/>
    <property type="match status" value="1"/>
</dbReference>
<keyword evidence="2 8" id="KW-0813">Transport</keyword>
<keyword evidence="7 8" id="KW-0998">Cell outer membrane</keyword>
<comment type="subcellular location">
    <subcellularLocation>
        <location evidence="1 8">Cell outer membrane</location>
        <topology evidence="1 8">Multi-pass membrane protein</topology>
    </subcellularLocation>
</comment>
<evidence type="ECO:0000256" key="3">
    <source>
        <dbReference type="ARBA" id="ARBA00022452"/>
    </source>
</evidence>
<feature type="domain" description="TonB-dependent receptor-like beta-barrel" evidence="11">
    <location>
        <begin position="431"/>
        <end position="948"/>
    </location>
</feature>
<comment type="caution">
    <text evidence="13">The sequence shown here is derived from an EMBL/GenBank/DDBJ whole genome shotgun (WGS) entry which is preliminary data.</text>
</comment>
<feature type="chain" id="PRO_5046911920" evidence="10">
    <location>
        <begin position="20"/>
        <end position="988"/>
    </location>
</feature>
<organism evidence="13 14">
    <name type="scientific">Sphingomonas canadensis</name>
    <dbReference type="NCBI Taxonomy" id="1219257"/>
    <lineage>
        <taxon>Bacteria</taxon>
        <taxon>Pseudomonadati</taxon>
        <taxon>Pseudomonadota</taxon>
        <taxon>Alphaproteobacteria</taxon>
        <taxon>Sphingomonadales</taxon>
        <taxon>Sphingomonadaceae</taxon>
        <taxon>Sphingomonas</taxon>
    </lineage>
</organism>
<keyword evidence="5 9" id="KW-0798">TonB box</keyword>
<dbReference type="InterPro" id="IPR000531">
    <property type="entry name" value="Beta-barrel_TonB"/>
</dbReference>
<keyword evidence="3 8" id="KW-1134">Transmembrane beta strand</keyword>
<comment type="similarity">
    <text evidence="8 9">Belongs to the TonB-dependent receptor family.</text>
</comment>
<dbReference type="SUPFAM" id="SSF56935">
    <property type="entry name" value="Porins"/>
    <property type="match status" value="1"/>
</dbReference>
<proteinExistence type="inferred from homology"/>
<protein>
    <submittedName>
        <fullName evidence="13">TonB-dependent receptor plug domain-containing protein</fullName>
    </submittedName>
</protein>
<evidence type="ECO:0000256" key="8">
    <source>
        <dbReference type="PROSITE-ProRule" id="PRU01360"/>
    </source>
</evidence>
<keyword evidence="4 8" id="KW-0812">Transmembrane</keyword>
<keyword evidence="14" id="KW-1185">Reference proteome</keyword>
<evidence type="ECO:0000256" key="2">
    <source>
        <dbReference type="ARBA" id="ARBA00022448"/>
    </source>
</evidence>
<dbReference type="InterPro" id="IPR037066">
    <property type="entry name" value="Plug_dom_sf"/>
</dbReference>
<dbReference type="InterPro" id="IPR036942">
    <property type="entry name" value="Beta-barrel_TonB_sf"/>
</dbReference>
<dbReference type="InterPro" id="IPR012910">
    <property type="entry name" value="Plug_dom"/>
</dbReference>
<name>A0ABW3H5A9_9SPHN</name>
<gene>
    <name evidence="13" type="ORF">ACFQ1E_10030</name>
</gene>
<dbReference type="InterPro" id="IPR039426">
    <property type="entry name" value="TonB-dep_rcpt-like"/>
</dbReference>
<keyword evidence="6 8" id="KW-0472">Membrane</keyword>
<evidence type="ECO:0000256" key="4">
    <source>
        <dbReference type="ARBA" id="ARBA00022692"/>
    </source>
</evidence>
<keyword evidence="10" id="KW-0732">Signal</keyword>
<accession>A0ABW3H5A9</accession>
<sequence>MGATAIAGSLLLIPSVAFAQDDSAAASQDEGASSEEAADEPIVVVGSRIKRDTFNLPEPVTVITKAEATLAGFNSTTNALQSTAVTNGASQINNAYGGYVTNGGPGANTLSLRGLGATRTLIMLNGRRVAPAGSRGSVGSADLNVLPTAIINRIEVLKAGASSIYGSDAVAGVVNIVTETKFEGITLEAQHNVTEEGGGNEMRYAAVFGFNGDRFSVAGSLEYYKRDELTWGQRDWMQCQTQYRMTSNGSRVPGSGDAIDPLTGKSKCYPTGSTGESGVTVNTIGTNGVSGAAVALAPGVPAGYAGTCNRFRPKAGAGGGIPGYECVGGGSIGLNVRDTFDQRMLNQSLYSPAEILTGYLQGSYKMNALGDAEIYVEALFNRRKSEQNGFRQFTLDYLKGSPLIPAELQFSTFGAAGTSTANPSSVIGVRAFTAYGNYNNRQQVDFAKLGGGIRGDLPAGWSYDFYVSKTWSDADYTTDLILTDRLGQSMDVVASGGGFACRDTTGGCIAAPALTASVVGGNFPAAWFNYVTDPVTGVTKYSESVANLTFTGPLFTLPGGDLQVALGGEFRRSSISDQPSPESVRGNLYGFTSSQPTVGTDEVWELFGEIDAPLLREVPFVYDLSINASGRYTHYRSYGGDETYKLGAVYAPVKWLSFRGSYGTSYRAPALFEQYLGATSGFLSQTVDPCYNYGAGFAATDTRYINCASEGLAPDFLQTSSVTTFAGGGSATGLKAETSTNWSVGGVLRLDGGMDAWGNLSFAADYFSIVVKNGVARAGASGIASLCYDDPQFRAGGGYCNLITRNSVTKALTINDNYVNLSEDRVRGIDFNLRYQRQVGPGQLLLNVAATKYYSQANRLFPTDPLDEYNGSLNSPDWTGTLDATYRWDIVTLRYGLDYIKGQQSYDLYGLNPATTPYYFETPDVFYHQASVQVALSNYQLTMGVRNLTNKTPPSISSGAYNRVGNAPLYSGYDYLGRTFFVNASVHF</sequence>
<evidence type="ECO:0000256" key="6">
    <source>
        <dbReference type="ARBA" id="ARBA00023136"/>
    </source>
</evidence>
<evidence type="ECO:0000313" key="14">
    <source>
        <dbReference type="Proteomes" id="UP001596977"/>
    </source>
</evidence>
<evidence type="ECO:0000256" key="10">
    <source>
        <dbReference type="SAM" id="SignalP"/>
    </source>
</evidence>
<evidence type="ECO:0000259" key="11">
    <source>
        <dbReference type="Pfam" id="PF00593"/>
    </source>
</evidence>
<dbReference type="Gene3D" id="2.170.130.10">
    <property type="entry name" value="TonB-dependent receptor, plug domain"/>
    <property type="match status" value="1"/>
</dbReference>
<evidence type="ECO:0000256" key="9">
    <source>
        <dbReference type="RuleBase" id="RU003357"/>
    </source>
</evidence>
<dbReference type="PANTHER" id="PTHR47234">
    <property type="match status" value="1"/>
</dbReference>
<evidence type="ECO:0000259" key="12">
    <source>
        <dbReference type="Pfam" id="PF07715"/>
    </source>
</evidence>
<dbReference type="Pfam" id="PF07715">
    <property type="entry name" value="Plug"/>
    <property type="match status" value="1"/>
</dbReference>
<dbReference type="Proteomes" id="UP001596977">
    <property type="component" value="Unassembled WGS sequence"/>
</dbReference>
<evidence type="ECO:0000313" key="13">
    <source>
        <dbReference type="EMBL" id="MFD0946676.1"/>
    </source>
</evidence>
<reference evidence="14" key="1">
    <citation type="journal article" date="2019" name="Int. J. Syst. Evol. Microbiol.">
        <title>The Global Catalogue of Microorganisms (GCM) 10K type strain sequencing project: providing services to taxonomists for standard genome sequencing and annotation.</title>
        <authorList>
            <consortium name="The Broad Institute Genomics Platform"/>
            <consortium name="The Broad Institute Genome Sequencing Center for Infectious Disease"/>
            <person name="Wu L."/>
            <person name="Ma J."/>
        </authorList>
    </citation>
    <scope>NUCLEOTIDE SEQUENCE [LARGE SCALE GENOMIC DNA]</scope>
    <source>
        <strain evidence="14">CCUG 62982</strain>
    </source>
</reference>
<keyword evidence="13" id="KW-0675">Receptor</keyword>
<feature type="signal peptide" evidence="10">
    <location>
        <begin position="1"/>
        <end position="19"/>
    </location>
</feature>
<dbReference type="RefSeq" id="WP_264944246.1">
    <property type="nucleotide sequence ID" value="NZ_JAPDRA010000004.1"/>
</dbReference>
<dbReference type="PANTHER" id="PTHR47234:SF1">
    <property type="entry name" value="TONB-DEPENDENT RECEPTOR"/>
    <property type="match status" value="1"/>
</dbReference>
<evidence type="ECO:0000256" key="7">
    <source>
        <dbReference type="ARBA" id="ARBA00023237"/>
    </source>
</evidence>
<dbReference type="PROSITE" id="PS52016">
    <property type="entry name" value="TONB_DEPENDENT_REC_3"/>
    <property type="match status" value="1"/>
</dbReference>